<keyword evidence="3 7" id="KW-1134">Transmembrane beta strand</keyword>
<keyword evidence="13" id="KW-1185">Reference proteome</keyword>
<dbReference type="Pfam" id="PF14905">
    <property type="entry name" value="OMP_b-brl_3"/>
    <property type="match status" value="1"/>
</dbReference>
<dbReference type="Pfam" id="PF07715">
    <property type="entry name" value="Plug"/>
    <property type="match status" value="1"/>
</dbReference>
<dbReference type="InterPro" id="IPR041700">
    <property type="entry name" value="OMP_b-brl_3"/>
</dbReference>
<dbReference type="InterPro" id="IPR008969">
    <property type="entry name" value="CarboxyPept-like_regulatory"/>
</dbReference>
<dbReference type="EMBL" id="BMGA01000006">
    <property type="protein sequence ID" value="GGA82024.1"/>
    <property type="molecule type" value="Genomic_DNA"/>
</dbReference>
<keyword evidence="2 7" id="KW-0813">Transport</keyword>
<organism evidence="12 13">
    <name type="scientific">Flavobacterium palustre</name>
    <dbReference type="NCBI Taxonomy" id="1476463"/>
    <lineage>
        <taxon>Bacteria</taxon>
        <taxon>Pseudomonadati</taxon>
        <taxon>Bacteroidota</taxon>
        <taxon>Flavobacteriia</taxon>
        <taxon>Flavobacteriales</taxon>
        <taxon>Flavobacteriaceae</taxon>
        <taxon>Flavobacterium</taxon>
    </lineage>
</organism>
<proteinExistence type="inferred from homology"/>
<feature type="region of interest" description="Disordered" evidence="8">
    <location>
        <begin position="822"/>
        <end position="845"/>
    </location>
</feature>
<dbReference type="RefSeq" id="WP_188494506.1">
    <property type="nucleotide sequence ID" value="NZ_BMGA01000006.1"/>
</dbReference>
<feature type="compositionally biased region" description="Gly residues" evidence="8">
    <location>
        <begin position="833"/>
        <end position="845"/>
    </location>
</feature>
<reference evidence="13" key="1">
    <citation type="journal article" date="2019" name="Int. J. Syst. Evol. Microbiol.">
        <title>The Global Catalogue of Microorganisms (GCM) 10K type strain sequencing project: providing services to taxonomists for standard genome sequencing and annotation.</title>
        <authorList>
            <consortium name="The Broad Institute Genomics Platform"/>
            <consortium name="The Broad Institute Genome Sequencing Center for Infectious Disease"/>
            <person name="Wu L."/>
            <person name="Ma J."/>
        </authorList>
    </citation>
    <scope>NUCLEOTIDE SEQUENCE [LARGE SCALE GENOMIC DNA]</scope>
    <source>
        <strain evidence="13">CGMCC 1.12811</strain>
    </source>
</reference>
<keyword evidence="12" id="KW-0675">Receptor</keyword>
<dbReference type="InterPro" id="IPR037066">
    <property type="entry name" value="Plug_dom_sf"/>
</dbReference>
<comment type="caution">
    <text evidence="12">The sequence shown here is derived from an EMBL/GenBank/DDBJ whole genome shotgun (WGS) entry which is preliminary data.</text>
</comment>
<name>A0ABQ1HLE9_9FLAO</name>
<dbReference type="PANTHER" id="PTHR40980">
    <property type="entry name" value="PLUG DOMAIN-CONTAINING PROTEIN"/>
    <property type="match status" value="1"/>
</dbReference>
<comment type="subcellular location">
    <subcellularLocation>
        <location evidence="1 7">Cell outer membrane</location>
        <topology evidence="1 7">Multi-pass membrane protein</topology>
    </subcellularLocation>
</comment>
<evidence type="ECO:0000256" key="6">
    <source>
        <dbReference type="ARBA" id="ARBA00023237"/>
    </source>
</evidence>
<evidence type="ECO:0000256" key="7">
    <source>
        <dbReference type="PROSITE-ProRule" id="PRU01360"/>
    </source>
</evidence>
<comment type="similarity">
    <text evidence="7">Belongs to the TonB-dependent receptor family.</text>
</comment>
<evidence type="ECO:0000259" key="10">
    <source>
        <dbReference type="Pfam" id="PF07715"/>
    </source>
</evidence>
<evidence type="ECO:0000256" key="3">
    <source>
        <dbReference type="ARBA" id="ARBA00022452"/>
    </source>
</evidence>
<keyword evidence="9" id="KW-0732">Signal</keyword>
<feature type="domain" description="TonB-dependent receptor plug" evidence="10">
    <location>
        <begin position="148"/>
        <end position="231"/>
    </location>
</feature>
<dbReference type="PANTHER" id="PTHR40980:SF4">
    <property type="entry name" value="TONB-DEPENDENT RECEPTOR-LIKE BETA-BARREL DOMAIN-CONTAINING PROTEIN"/>
    <property type="match status" value="1"/>
</dbReference>
<dbReference type="Pfam" id="PF13715">
    <property type="entry name" value="CarbopepD_reg_2"/>
    <property type="match status" value="1"/>
</dbReference>
<keyword evidence="6 7" id="KW-0998">Cell outer membrane</keyword>
<evidence type="ECO:0000313" key="13">
    <source>
        <dbReference type="Proteomes" id="UP000658793"/>
    </source>
</evidence>
<gene>
    <name evidence="12" type="ORF">GCM10008015_23450</name>
</gene>
<dbReference type="SUPFAM" id="SSF56935">
    <property type="entry name" value="Porins"/>
    <property type="match status" value="1"/>
</dbReference>
<dbReference type="Gene3D" id="2.40.170.20">
    <property type="entry name" value="TonB-dependent receptor, beta-barrel domain"/>
    <property type="match status" value="1"/>
</dbReference>
<dbReference type="InterPro" id="IPR039426">
    <property type="entry name" value="TonB-dep_rcpt-like"/>
</dbReference>
<dbReference type="Proteomes" id="UP000658793">
    <property type="component" value="Unassembled WGS sequence"/>
</dbReference>
<dbReference type="PROSITE" id="PS52016">
    <property type="entry name" value="TONB_DEPENDENT_REC_3"/>
    <property type="match status" value="1"/>
</dbReference>
<evidence type="ECO:0000256" key="8">
    <source>
        <dbReference type="SAM" id="MobiDB-lite"/>
    </source>
</evidence>
<feature type="domain" description="Outer membrane protein beta-barrel" evidence="11">
    <location>
        <begin position="387"/>
        <end position="815"/>
    </location>
</feature>
<feature type="chain" id="PRO_5045434611" evidence="9">
    <location>
        <begin position="23"/>
        <end position="845"/>
    </location>
</feature>
<dbReference type="Gene3D" id="2.60.40.1120">
    <property type="entry name" value="Carboxypeptidase-like, regulatory domain"/>
    <property type="match status" value="1"/>
</dbReference>
<accession>A0ABQ1HLE9</accession>
<dbReference type="Gene3D" id="2.170.130.10">
    <property type="entry name" value="TonB-dependent receptor, plug domain"/>
    <property type="match status" value="1"/>
</dbReference>
<keyword evidence="4 7" id="KW-0812">Transmembrane</keyword>
<evidence type="ECO:0000256" key="2">
    <source>
        <dbReference type="ARBA" id="ARBA00022448"/>
    </source>
</evidence>
<evidence type="ECO:0000256" key="4">
    <source>
        <dbReference type="ARBA" id="ARBA00022692"/>
    </source>
</evidence>
<evidence type="ECO:0000256" key="9">
    <source>
        <dbReference type="SAM" id="SignalP"/>
    </source>
</evidence>
<dbReference type="InterPro" id="IPR012910">
    <property type="entry name" value="Plug_dom"/>
</dbReference>
<evidence type="ECO:0000256" key="5">
    <source>
        <dbReference type="ARBA" id="ARBA00023136"/>
    </source>
</evidence>
<evidence type="ECO:0000256" key="1">
    <source>
        <dbReference type="ARBA" id="ARBA00004571"/>
    </source>
</evidence>
<dbReference type="SUPFAM" id="SSF49464">
    <property type="entry name" value="Carboxypeptidase regulatory domain-like"/>
    <property type="match status" value="1"/>
</dbReference>
<feature type="signal peptide" evidence="9">
    <location>
        <begin position="1"/>
        <end position="22"/>
    </location>
</feature>
<evidence type="ECO:0000259" key="11">
    <source>
        <dbReference type="Pfam" id="PF14905"/>
    </source>
</evidence>
<protein>
    <submittedName>
        <fullName evidence="12">TonB-dependent receptor</fullName>
    </submittedName>
</protein>
<evidence type="ECO:0000313" key="12">
    <source>
        <dbReference type="EMBL" id="GGA82024.1"/>
    </source>
</evidence>
<sequence length="845" mass="95157">MRQSLRFILSLSLLFTCLSSFAKIGDPIVDPAKEKVKISGTVIEKTTKQPLEYATVTITDTKSLKPIAGGITNTKGNFSIEVAKGIYNIKIEFISFKSILFNQRNIEKNTDLGTIALAEDVAQLNEVVVRAEKSTVEIKLDKKVYNVGQDMIVKGGTVSDVLENVPSVTVDVEGNVSLRGNENVRIFIDGRPSNALNMADALRQIPADAIDKVEVITNPSARYDAEGGAGILNIILKKGKNLGFNGSFIASTGIPETYGLSANLNYKTEKLNFFTSTGYDYRTSEGSGKTNSVYFDANDAISKYIDESRNTERLRKGISSKTGVEWTVAPNTFWTNSVSYRDNRGSNNDLVYFNSFDANKNFTSTRSRLSEGDDNGRDLEFASNFLKNFNDEGHKLTMDFSYATNTDNENSTITDQILGSTAAPKYDITKNNEEQNQLQLQVDYVLPLKEGSQFEAGYKGNFNNLDSKYNITSDSNENSYLSNTLEYKEQINAFYAQYGFKVNKFSYLFGMRWEDTKINVNLLDEPTSFNTKKYNNLFPSAFINYEISDESSISLSYSKRLSRPRGRFLNPATNFSSNINLFRGNPDLNPSFTDKFDLGYLKRWEKLTFNTSLYYENTKNVFSFVRFPTGDVVEEMIDNTDDDIDNPTVTQTPVILSTPINLGREQKIGFEFTLNYTPFKIWKINSSFNLSSAKTTGEHTYYDINENPITESLNNEAFSWFSRLSSRLTLPAKVDWQLTGMYFSPRNTAQGKSLGNYVINMAFSKDILKDKATIALNVSDLFNSRKMMSETNLDNLSSYNEFQWRRRQINLSFTYRLNMKKTDKDKNMPKNNGDGGGEGGGEFPG</sequence>
<dbReference type="InterPro" id="IPR036942">
    <property type="entry name" value="Beta-barrel_TonB_sf"/>
</dbReference>
<keyword evidence="5 7" id="KW-0472">Membrane</keyword>